<dbReference type="Pfam" id="PF00106">
    <property type="entry name" value="adh_short"/>
    <property type="match status" value="1"/>
</dbReference>
<gene>
    <name evidence="1" type="ORF">MCOR_51515</name>
</gene>
<dbReference type="AlphaFoldDB" id="A0A6J8EEI7"/>
<dbReference type="PRINTS" id="PR00081">
    <property type="entry name" value="GDHRDH"/>
</dbReference>
<accession>A0A6J8EEI7</accession>
<keyword evidence="1" id="KW-0560">Oxidoreductase</keyword>
<dbReference type="Proteomes" id="UP000507470">
    <property type="component" value="Unassembled WGS sequence"/>
</dbReference>
<reference evidence="1 2" key="1">
    <citation type="submission" date="2020-06" db="EMBL/GenBank/DDBJ databases">
        <authorList>
            <person name="Li R."/>
            <person name="Bekaert M."/>
        </authorList>
    </citation>
    <scope>NUCLEOTIDE SEQUENCE [LARGE SCALE GENOMIC DNA]</scope>
    <source>
        <strain evidence="2">wild</strain>
    </source>
</reference>
<dbReference type="InterPro" id="IPR036291">
    <property type="entry name" value="NAD(P)-bd_dom_sf"/>
</dbReference>
<dbReference type="PANTHER" id="PTHR44147">
    <property type="entry name" value="DEHYDROGENASE/REDUCTASE SDR FAMILY MEMBER 1"/>
    <property type="match status" value="1"/>
</dbReference>
<dbReference type="GO" id="GO:0016491">
    <property type="term" value="F:oxidoreductase activity"/>
    <property type="evidence" value="ECO:0007669"/>
    <property type="project" value="UniProtKB-KW"/>
</dbReference>
<proteinExistence type="predicted"/>
<dbReference type="OrthoDB" id="1933717at2759"/>
<organism evidence="1 2">
    <name type="scientific">Mytilus coruscus</name>
    <name type="common">Sea mussel</name>
    <dbReference type="NCBI Taxonomy" id="42192"/>
    <lineage>
        <taxon>Eukaryota</taxon>
        <taxon>Metazoa</taxon>
        <taxon>Spiralia</taxon>
        <taxon>Lophotrochozoa</taxon>
        <taxon>Mollusca</taxon>
        <taxon>Bivalvia</taxon>
        <taxon>Autobranchia</taxon>
        <taxon>Pteriomorphia</taxon>
        <taxon>Mytilida</taxon>
        <taxon>Mytiloidea</taxon>
        <taxon>Mytilidae</taxon>
        <taxon>Mytilinae</taxon>
        <taxon>Mytilus</taxon>
    </lineage>
</organism>
<dbReference type="CDD" id="cd09763">
    <property type="entry name" value="DHRS1-like_SDR_c"/>
    <property type="match status" value="1"/>
</dbReference>
<dbReference type="InterPro" id="IPR002347">
    <property type="entry name" value="SDR_fam"/>
</dbReference>
<protein>
    <submittedName>
        <fullName evidence="1">DHRS1</fullName>
        <ecNumber evidence="1">1.1.-.-</ecNumber>
    </submittedName>
</protein>
<name>A0A6J8EEI7_MYTCO</name>
<sequence>MAADCAFELRASNVAFVSLWPVAVRTEIFTHMVITHTADGFFNVGRSETEPKLDCSVIYSIALSTEYEGKANVALATDLHIMKKSGKLLMTTDLGYEYGFKDIDGNCYNIKPNIEQTNKMERHMSGKVCIVTGATRGIGKGIALQLGQAGATVNITGATRGIDKGIAFQLRQAGATVYIAGATRGIDKGIALQLGQAGATVYITGATRDIDKGIALQLGQAGATVYITRATRGIDKGIALQLGQAGATVYIMETWAVLPQLKKMSKPMSGKVCLVTGATRGIGKGIALQLGQAGATVYITGRTLTAPKGDPVGGSLTDTANEIENRGGKCIPVQCDHSKDSDIEELFNRVSKEQNGHLDLLVNNAYAAVKAISDNYGKPFWEQPITLWDTVNIVGLRNHYLCSVHAVKLMTTRKTGLIVNVSSAGGLRYIFNVPYGVGKEANDRMAADCAVELRKMNVAFVSLWPGAVRTENLKELLKTGGFGTDKPASGNMPKVDVAKAFANGETPEYAGKAIVALATDPNIMKKSGKILITADLGYEYGFKDIDGKDPSNIRQVNELLKMNPKTKWIANFVPNFVYIPKWMLALAGNKL</sequence>
<dbReference type="EMBL" id="CACVKT020008994">
    <property type="protein sequence ID" value="CAC5419129.1"/>
    <property type="molecule type" value="Genomic_DNA"/>
</dbReference>
<evidence type="ECO:0000313" key="1">
    <source>
        <dbReference type="EMBL" id="CAC5419129.1"/>
    </source>
</evidence>
<evidence type="ECO:0000313" key="2">
    <source>
        <dbReference type="Proteomes" id="UP000507470"/>
    </source>
</evidence>
<dbReference type="SUPFAM" id="SSF51735">
    <property type="entry name" value="NAD(P)-binding Rossmann-fold domains"/>
    <property type="match status" value="3"/>
</dbReference>
<dbReference type="EC" id="1.1.-.-" evidence="1"/>
<dbReference type="Gene3D" id="3.40.50.720">
    <property type="entry name" value="NAD(P)-binding Rossmann-like Domain"/>
    <property type="match status" value="2"/>
</dbReference>
<dbReference type="PANTHER" id="PTHR44147:SF2">
    <property type="entry name" value="DEHYDROGENASE_REDUCTASE SDR FAMILY MEMBER 1"/>
    <property type="match status" value="1"/>
</dbReference>
<keyword evidence="2" id="KW-1185">Reference proteome</keyword>